<keyword evidence="3 5" id="KW-0472">Membrane</keyword>
<evidence type="ECO:0000256" key="2">
    <source>
        <dbReference type="ARBA" id="ARBA00022692"/>
    </source>
</evidence>
<evidence type="ECO:0000256" key="1">
    <source>
        <dbReference type="ARBA" id="ARBA00004370"/>
    </source>
</evidence>
<dbReference type="InterPro" id="IPR036179">
    <property type="entry name" value="Ig-like_dom_sf"/>
</dbReference>
<dbReference type="Proteomes" id="UP001488805">
    <property type="component" value="Unassembled WGS sequence"/>
</dbReference>
<dbReference type="Gene3D" id="2.60.40.10">
    <property type="entry name" value="Immunoglobulins"/>
    <property type="match status" value="2"/>
</dbReference>
<name>A0AAW1G2D9_ZOAVI</name>
<evidence type="ECO:0000313" key="8">
    <source>
        <dbReference type="EMBL" id="KAK9541475.1"/>
    </source>
</evidence>
<dbReference type="Pfam" id="PF07686">
    <property type="entry name" value="V-set"/>
    <property type="match status" value="1"/>
</dbReference>
<proteinExistence type="predicted"/>
<evidence type="ECO:0000256" key="3">
    <source>
        <dbReference type="ARBA" id="ARBA00023136"/>
    </source>
</evidence>
<dbReference type="SMART" id="SM00409">
    <property type="entry name" value="IG"/>
    <property type="match status" value="2"/>
</dbReference>
<organism evidence="8 9">
    <name type="scientific">Zoarces viviparus</name>
    <name type="common">Viviparous eelpout</name>
    <name type="synonym">Blennius viviparus</name>
    <dbReference type="NCBI Taxonomy" id="48416"/>
    <lineage>
        <taxon>Eukaryota</taxon>
        <taxon>Metazoa</taxon>
        <taxon>Chordata</taxon>
        <taxon>Craniata</taxon>
        <taxon>Vertebrata</taxon>
        <taxon>Euteleostomi</taxon>
        <taxon>Actinopterygii</taxon>
        <taxon>Neopterygii</taxon>
        <taxon>Teleostei</taxon>
        <taxon>Neoteleostei</taxon>
        <taxon>Acanthomorphata</taxon>
        <taxon>Eupercaria</taxon>
        <taxon>Perciformes</taxon>
        <taxon>Cottioidei</taxon>
        <taxon>Zoarcales</taxon>
        <taxon>Zoarcidae</taxon>
        <taxon>Zoarcinae</taxon>
        <taxon>Zoarces</taxon>
    </lineage>
</organism>
<comment type="caution">
    <text evidence="8">The sequence shown here is derived from an EMBL/GenBank/DDBJ whole genome shotgun (WGS) entry which is preliminary data.</text>
</comment>
<keyword evidence="2 5" id="KW-0812">Transmembrane</keyword>
<dbReference type="InterPro" id="IPR013106">
    <property type="entry name" value="Ig_V-set"/>
</dbReference>
<dbReference type="GO" id="GO:0005886">
    <property type="term" value="C:plasma membrane"/>
    <property type="evidence" value="ECO:0007669"/>
    <property type="project" value="TreeGrafter"/>
</dbReference>
<dbReference type="PROSITE" id="PS50835">
    <property type="entry name" value="IG_LIKE"/>
    <property type="match status" value="1"/>
</dbReference>
<dbReference type="InterPro" id="IPR007110">
    <property type="entry name" value="Ig-like_dom"/>
</dbReference>
<dbReference type="PANTHER" id="PTHR11860">
    <property type="entry name" value="POLYMERIC-IMMUNOGLOBULIN RECEPTOR"/>
    <property type="match status" value="1"/>
</dbReference>
<feature type="region of interest" description="Disordered" evidence="4">
    <location>
        <begin position="296"/>
        <end position="327"/>
    </location>
</feature>
<dbReference type="InterPro" id="IPR013783">
    <property type="entry name" value="Ig-like_fold"/>
</dbReference>
<evidence type="ECO:0000256" key="4">
    <source>
        <dbReference type="SAM" id="MobiDB-lite"/>
    </source>
</evidence>
<evidence type="ECO:0000256" key="5">
    <source>
        <dbReference type="SAM" id="Phobius"/>
    </source>
</evidence>
<feature type="transmembrane region" description="Helical" evidence="5">
    <location>
        <begin position="267"/>
        <end position="288"/>
    </location>
</feature>
<feature type="domain" description="Ig-like" evidence="7">
    <location>
        <begin position="125"/>
        <end position="226"/>
    </location>
</feature>
<dbReference type="AlphaFoldDB" id="A0AAW1G2D9"/>
<feature type="signal peptide" evidence="6">
    <location>
        <begin position="1"/>
        <end position="19"/>
    </location>
</feature>
<dbReference type="SUPFAM" id="SSF48726">
    <property type="entry name" value="Immunoglobulin"/>
    <property type="match status" value="2"/>
</dbReference>
<dbReference type="EMBL" id="JBCEZU010000002">
    <property type="protein sequence ID" value="KAK9541475.1"/>
    <property type="molecule type" value="Genomic_DNA"/>
</dbReference>
<gene>
    <name evidence="8" type="ORF">VZT92_001514</name>
</gene>
<feature type="chain" id="PRO_5043475033" description="Ig-like domain-containing protein" evidence="6">
    <location>
        <begin position="20"/>
        <end position="362"/>
    </location>
</feature>
<keyword evidence="9" id="KW-1185">Reference proteome</keyword>
<protein>
    <recommendedName>
        <fullName evidence="7">Ig-like domain-containing protein</fullName>
    </recommendedName>
</protein>
<reference evidence="8 9" key="1">
    <citation type="journal article" date="2024" name="Genome Biol. Evol.">
        <title>Chromosome-level genome assembly of the viviparous eelpout Zoarces viviparus.</title>
        <authorList>
            <person name="Fuhrmann N."/>
            <person name="Brasseur M.V."/>
            <person name="Bakowski C.E."/>
            <person name="Podsiadlowski L."/>
            <person name="Prost S."/>
            <person name="Krehenwinkel H."/>
            <person name="Mayer C."/>
        </authorList>
    </citation>
    <scope>NUCLEOTIDE SEQUENCE [LARGE SCALE GENOMIC DNA]</scope>
    <source>
        <strain evidence="8">NO-MEL_2022_Ind0_liver</strain>
    </source>
</reference>
<evidence type="ECO:0000256" key="6">
    <source>
        <dbReference type="SAM" id="SignalP"/>
    </source>
</evidence>
<dbReference type="GO" id="GO:0004888">
    <property type="term" value="F:transmembrane signaling receptor activity"/>
    <property type="evidence" value="ECO:0007669"/>
    <property type="project" value="TreeGrafter"/>
</dbReference>
<comment type="subcellular location">
    <subcellularLocation>
        <location evidence="1">Membrane</location>
    </subcellularLocation>
</comment>
<keyword evidence="5" id="KW-1133">Transmembrane helix</keyword>
<keyword evidence="6" id="KW-0732">Signal</keyword>
<dbReference type="InterPro" id="IPR003599">
    <property type="entry name" value="Ig_sub"/>
</dbReference>
<dbReference type="InterPro" id="IPR050671">
    <property type="entry name" value="CD300_family_receptors"/>
</dbReference>
<sequence length="362" mass="39924">MDVPLRVLLIVTGLTGIHSITTVSRVSVKAGGSISIPCLYDSRYVNHVKYLCKGSTWRHCTFAVRTDQSNSKKFSIADDKTQRTFTVTVNDLRDKDTDHYWCAVEIDSWGDVGEDFHLSVTRGTPSLTVDHQEITGFKGHHITINCYYSNRGEMKWCRLGRSCVTRSSGSIDGTGVTINASGPNVFTVTMSGLKTESSGWYQCVKGDLQMPVHVTVTVQSATSAVTDSSNTLSPTPEPLNLTSVFAEATPTTVQGGQHSDSFALTDIIIALSVLFFTVMVTLFIWFMLKRHKQTKSASSAMPEAEEEVTYSDVKHTRKTSSQRSTEKDVDVTYSSVVSMRQLNVETVEANDENVTYSTLAKH</sequence>
<evidence type="ECO:0000259" key="7">
    <source>
        <dbReference type="PROSITE" id="PS50835"/>
    </source>
</evidence>
<dbReference type="PANTHER" id="PTHR11860:SF118">
    <property type="entry name" value="CMRF35-LIKE MOLECULE 3-RELATED"/>
    <property type="match status" value="1"/>
</dbReference>
<accession>A0AAW1G2D9</accession>
<evidence type="ECO:0000313" key="9">
    <source>
        <dbReference type="Proteomes" id="UP001488805"/>
    </source>
</evidence>